<reference evidence="3" key="1">
    <citation type="journal article" date="2019" name="bioRxiv">
        <title>The Genome of the Zebra Mussel, Dreissena polymorpha: A Resource for Invasive Species Research.</title>
        <authorList>
            <person name="McCartney M.A."/>
            <person name="Auch B."/>
            <person name="Kono T."/>
            <person name="Mallez S."/>
            <person name="Zhang Y."/>
            <person name="Obille A."/>
            <person name="Becker A."/>
            <person name="Abrahante J.E."/>
            <person name="Garbe J."/>
            <person name="Badalamenti J.P."/>
            <person name="Herman A."/>
            <person name="Mangelson H."/>
            <person name="Liachko I."/>
            <person name="Sullivan S."/>
            <person name="Sone E.D."/>
            <person name="Koren S."/>
            <person name="Silverstein K.A.T."/>
            <person name="Beckman K.B."/>
            <person name="Gohl D.M."/>
        </authorList>
    </citation>
    <scope>NUCLEOTIDE SEQUENCE</scope>
    <source>
        <strain evidence="3">Duluth1</strain>
        <tissue evidence="3">Whole animal</tissue>
    </source>
</reference>
<dbReference type="Gene3D" id="3.30.420.10">
    <property type="entry name" value="Ribonuclease H-like superfamily/Ribonuclease H"/>
    <property type="match status" value="1"/>
</dbReference>
<gene>
    <name evidence="3" type="ORF">DPMN_074901</name>
</gene>
<dbReference type="Proteomes" id="UP000828390">
    <property type="component" value="Unassembled WGS sequence"/>
</dbReference>
<protein>
    <recommendedName>
        <fullName evidence="2">3'-5' exonuclease domain-containing protein</fullName>
    </recommendedName>
</protein>
<feature type="region of interest" description="Disordered" evidence="1">
    <location>
        <begin position="1"/>
        <end position="26"/>
    </location>
</feature>
<comment type="caution">
    <text evidence="3">The sequence shown here is derived from an EMBL/GenBank/DDBJ whole genome shotgun (WGS) entry which is preliminary data.</text>
</comment>
<evidence type="ECO:0000313" key="4">
    <source>
        <dbReference type="Proteomes" id="UP000828390"/>
    </source>
</evidence>
<dbReference type="EMBL" id="JAIWYP010000015">
    <property type="protein sequence ID" value="KAH3699940.1"/>
    <property type="molecule type" value="Genomic_DNA"/>
</dbReference>
<dbReference type="SMART" id="SM00474">
    <property type="entry name" value="35EXOc"/>
    <property type="match status" value="1"/>
</dbReference>
<evidence type="ECO:0000313" key="3">
    <source>
        <dbReference type="EMBL" id="KAH3699940.1"/>
    </source>
</evidence>
<dbReference type="GO" id="GO:0003676">
    <property type="term" value="F:nucleic acid binding"/>
    <property type="evidence" value="ECO:0007669"/>
    <property type="project" value="InterPro"/>
</dbReference>
<dbReference type="PANTHER" id="PTHR46814:SF1">
    <property type="entry name" value="EGALITARIAN, ISOFORM B"/>
    <property type="match status" value="1"/>
</dbReference>
<organism evidence="3 4">
    <name type="scientific">Dreissena polymorpha</name>
    <name type="common">Zebra mussel</name>
    <name type="synonym">Mytilus polymorpha</name>
    <dbReference type="NCBI Taxonomy" id="45954"/>
    <lineage>
        <taxon>Eukaryota</taxon>
        <taxon>Metazoa</taxon>
        <taxon>Spiralia</taxon>
        <taxon>Lophotrochozoa</taxon>
        <taxon>Mollusca</taxon>
        <taxon>Bivalvia</taxon>
        <taxon>Autobranchia</taxon>
        <taxon>Heteroconchia</taxon>
        <taxon>Euheterodonta</taxon>
        <taxon>Imparidentia</taxon>
        <taxon>Neoheterodontei</taxon>
        <taxon>Myida</taxon>
        <taxon>Dreissenoidea</taxon>
        <taxon>Dreissenidae</taxon>
        <taxon>Dreissena</taxon>
    </lineage>
</organism>
<feature type="domain" description="3'-5' exonuclease" evidence="2">
    <location>
        <begin position="52"/>
        <end position="245"/>
    </location>
</feature>
<dbReference type="PANTHER" id="PTHR46814">
    <property type="entry name" value="EGALITARIAN, ISOFORM B"/>
    <property type="match status" value="1"/>
</dbReference>
<dbReference type="GO" id="GO:0006139">
    <property type="term" value="P:nucleobase-containing compound metabolic process"/>
    <property type="evidence" value="ECO:0007669"/>
    <property type="project" value="InterPro"/>
</dbReference>
<feature type="compositionally biased region" description="Polar residues" evidence="1">
    <location>
        <begin position="1"/>
        <end position="15"/>
    </location>
</feature>
<keyword evidence="4" id="KW-1185">Reference proteome</keyword>
<dbReference type="GO" id="GO:0008408">
    <property type="term" value="F:3'-5' exonuclease activity"/>
    <property type="evidence" value="ECO:0007669"/>
    <property type="project" value="InterPro"/>
</dbReference>
<dbReference type="AlphaFoldDB" id="A0A9D3YIK4"/>
<proteinExistence type="predicted"/>
<evidence type="ECO:0000256" key="1">
    <source>
        <dbReference type="SAM" id="MobiDB-lite"/>
    </source>
</evidence>
<dbReference type="SUPFAM" id="SSF53098">
    <property type="entry name" value="Ribonuclease H-like"/>
    <property type="match status" value="1"/>
</dbReference>
<dbReference type="InterPro" id="IPR036397">
    <property type="entry name" value="RNaseH_sf"/>
</dbReference>
<name>A0A9D3YIK4_DREPO</name>
<dbReference type="Pfam" id="PF01612">
    <property type="entry name" value="DNA_pol_A_exo1"/>
    <property type="match status" value="1"/>
</dbReference>
<accession>A0A9D3YIK4</accession>
<reference evidence="3" key="2">
    <citation type="submission" date="2020-11" db="EMBL/GenBank/DDBJ databases">
        <authorList>
            <person name="McCartney M.A."/>
            <person name="Auch B."/>
            <person name="Kono T."/>
            <person name="Mallez S."/>
            <person name="Becker A."/>
            <person name="Gohl D.M."/>
            <person name="Silverstein K.A.T."/>
            <person name="Koren S."/>
            <person name="Bechman K.B."/>
            <person name="Herman A."/>
            <person name="Abrahante J.E."/>
            <person name="Garbe J."/>
        </authorList>
    </citation>
    <scope>NUCLEOTIDE SEQUENCE</scope>
    <source>
        <strain evidence="3">Duluth1</strain>
        <tissue evidence="3">Whole animal</tissue>
    </source>
</reference>
<dbReference type="InterPro" id="IPR002562">
    <property type="entry name" value="3'-5'_exonuclease_dom"/>
</dbReference>
<dbReference type="OrthoDB" id="26838at2759"/>
<sequence>MSEPVSTAQGDSASPTPGHDQRVPDAPPVIRLPCCPRLLHSIEVKPLNPDMVEVVIGTDRCKQIVARLHKEKVIAMAAEGINIGKEGPVTLLQIATCSGHVFLFDVLVNRDLMHQGRLKHVFEDSNVQKVIHDCSRLNAAITYQFSTSLCNVFDTQIAHMVIERHRGRRLPTGLPVSDLCLQYSDSTEKLQTYDWRTQAKTTWMTMVGNFWAMRPLTPDMVEFAACDVIVLIPEVYRHQMEYIVSNGLKKEFTKEVDSWMLIEMDDVIKEKHGRKVITEVTSILHKMDGKYDDRAAVFNILDQDEINALSLCTYEDAEAVSDRVRKLKVTYILKELEDIQRRLRTEAESWEDKENMLEHLRYYQTLKNADIRETASRMFSEIRQAILEHVEEKYGCDSTTNMLTLVERDALLTIPYSEVATGAHGPVTSVVFWRLMEEEIHGMINCLRFSPNQFALTEPEYAKVVFFANDVTGGVPEEVATLATGLMHALRAFNAATGGYSIEEKRRSGASQRVHWLNNIN</sequence>
<dbReference type="InterPro" id="IPR012337">
    <property type="entry name" value="RNaseH-like_sf"/>
</dbReference>
<evidence type="ECO:0000259" key="2">
    <source>
        <dbReference type="SMART" id="SM00474"/>
    </source>
</evidence>